<evidence type="ECO:0000259" key="9">
    <source>
        <dbReference type="Pfam" id="PF03002"/>
    </source>
</evidence>
<evidence type="ECO:0000256" key="1">
    <source>
        <dbReference type="ARBA" id="ARBA00003524"/>
    </source>
</evidence>
<comment type="subcellular location">
    <subcellularLocation>
        <location evidence="2">Secreted</location>
    </subcellularLocation>
</comment>
<dbReference type="InterPro" id="IPR004250">
    <property type="entry name" value="Somatostatin"/>
</dbReference>
<accession>A0A6G1Q6D0</accession>
<evidence type="ECO:0000256" key="2">
    <source>
        <dbReference type="ARBA" id="ARBA00004613"/>
    </source>
</evidence>
<dbReference type="InterPro" id="IPR018142">
    <property type="entry name" value="Somatostatin/Cortistatin_C"/>
</dbReference>
<dbReference type="EMBL" id="CM015724">
    <property type="protein sequence ID" value="KAF3697913.1"/>
    <property type="molecule type" value="Genomic_DNA"/>
</dbReference>
<organism evidence="10 11">
    <name type="scientific">Channa argus</name>
    <name type="common">Northern snakehead</name>
    <name type="synonym">Ophicephalus argus</name>
    <dbReference type="NCBI Taxonomy" id="215402"/>
    <lineage>
        <taxon>Eukaryota</taxon>
        <taxon>Metazoa</taxon>
        <taxon>Chordata</taxon>
        <taxon>Craniata</taxon>
        <taxon>Vertebrata</taxon>
        <taxon>Euteleostomi</taxon>
        <taxon>Actinopterygii</taxon>
        <taxon>Neopterygii</taxon>
        <taxon>Teleostei</taxon>
        <taxon>Neoteleostei</taxon>
        <taxon>Acanthomorphata</taxon>
        <taxon>Anabantaria</taxon>
        <taxon>Anabantiformes</taxon>
        <taxon>Channoidei</taxon>
        <taxon>Channidae</taxon>
        <taxon>Channa</taxon>
    </lineage>
</organism>
<feature type="chain" id="PRO_5026112840" evidence="8">
    <location>
        <begin position="25"/>
        <end position="92"/>
    </location>
</feature>
<dbReference type="PANTHER" id="PTHR10558:SF2">
    <property type="entry name" value="SOMATOSTATIN"/>
    <property type="match status" value="1"/>
</dbReference>
<keyword evidence="7" id="KW-1015">Disulfide bond</keyword>
<evidence type="ECO:0000256" key="3">
    <source>
        <dbReference type="ARBA" id="ARBA00008327"/>
    </source>
</evidence>
<keyword evidence="5" id="KW-0165">Cleavage on pair of basic residues</keyword>
<evidence type="ECO:0000256" key="6">
    <source>
        <dbReference type="ARBA" id="ARBA00022702"/>
    </source>
</evidence>
<comment type="similarity">
    <text evidence="3">Belongs to the somatostatin family.</text>
</comment>
<sequence length="92" mass="10658">MLRSQLQVLLVAFFSSVLLVQVSGAPHRDMQRQDLLNGKDITHLLNFVSELMVAKDQMLPELKEVVQRHLPLTQRERKAGCRSFFWKTFTSC</sequence>
<dbReference type="GO" id="GO:0005615">
    <property type="term" value="C:extracellular space"/>
    <property type="evidence" value="ECO:0007669"/>
    <property type="project" value="TreeGrafter"/>
</dbReference>
<name>A0A6G1Q6D0_CHAAH</name>
<dbReference type="PANTHER" id="PTHR10558">
    <property type="entry name" value="SOMATOSTATIN"/>
    <property type="match status" value="1"/>
</dbReference>
<dbReference type="OrthoDB" id="9948948at2759"/>
<dbReference type="GO" id="GO:0030334">
    <property type="term" value="P:regulation of cell migration"/>
    <property type="evidence" value="ECO:0007669"/>
    <property type="project" value="TreeGrafter"/>
</dbReference>
<keyword evidence="6" id="KW-0372">Hormone</keyword>
<evidence type="ECO:0000256" key="5">
    <source>
        <dbReference type="ARBA" id="ARBA00022685"/>
    </source>
</evidence>
<keyword evidence="8" id="KW-0732">Signal</keyword>
<evidence type="ECO:0000313" key="11">
    <source>
        <dbReference type="Proteomes" id="UP000503349"/>
    </source>
</evidence>
<reference evidence="11" key="2">
    <citation type="submission" date="2019-02" db="EMBL/GenBank/DDBJ databases">
        <title>Opniocepnalus argus Var Kimnra genome.</title>
        <authorList>
            <person name="Zhou C."/>
            <person name="Xiao S."/>
        </authorList>
    </citation>
    <scope>NUCLEOTIDE SEQUENCE [LARGE SCALE GENOMIC DNA]</scope>
</reference>
<gene>
    <name evidence="10" type="ORF">EXN66_Car013594</name>
</gene>
<evidence type="ECO:0000256" key="8">
    <source>
        <dbReference type="SAM" id="SignalP"/>
    </source>
</evidence>
<protein>
    <submittedName>
        <fullName evidence="10">Somatostatin Somatostatin-28 Somatostatin-14</fullName>
    </submittedName>
</protein>
<dbReference type="AlphaFoldDB" id="A0A6G1Q6D0"/>
<dbReference type="Pfam" id="PF03002">
    <property type="entry name" value="Somatostatin"/>
    <property type="match status" value="1"/>
</dbReference>
<reference evidence="10 11" key="1">
    <citation type="submission" date="2019-02" db="EMBL/GenBank/DDBJ databases">
        <title>Opniocepnalus argus genome.</title>
        <authorList>
            <person name="Zhou C."/>
            <person name="Xiao S."/>
        </authorList>
    </citation>
    <scope>NUCLEOTIDE SEQUENCE [LARGE SCALE GENOMIC DNA]</scope>
    <source>
        <strain evidence="10">OARG1902GOOAL</strain>
        <tissue evidence="10">Muscle</tissue>
    </source>
</reference>
<evidence type="ECO:0000313" key="10">
    <source>
        <dbReference type="EMBL" id="KAF3697913.1"/>
    </source>
</evidence>
<feature type="domain" description="Somatostatin/Cortistatin C-terminal" evidence="9">
    <location>
        <begin position="75"/>
        <end position="92"/>
    </location>
</feature>
<dbReference type="GO" id="GO:0005179">
    <property type="term" value="F:hormone activity"/>
    <property type="evidence" value="ECO:0007669"/>
    <property type="project" value="UniProtKB-KW"/>
</dbReference>
<comment type="function">
    <text evidence="1">Somatostatin inhibits the release of somatotropin.</text>
</comment>
<proteinExistence type="inferred from homology"/>
<feature type="signal peptide" evidence="8">
    <location>
        <begin position="1"/>
        <end position="24"/>
    </location>
</feature>
<dbReference type="Proteomes" id="UP000503349">
    <property type="component" value="Chromosome 13"/>
</dbReference>
<keyword evidence="4" id="KW-0964">Secreted</keyword>
<evidence type="ECO:0000256" key="4">
    <source>
        <dbReference type="ARBA" id="ARBA00022525"/>
    </source>
</evidence>
<keyword evidence="11" id="KW-1185">Reference proteome</keyword>
<evidence type="ECO:0000256" key="7">
    <source>
        <dbReference type="ARBA" id="ARBA00023157"/>
    </source>
</evidence>